<dbReference type="InterPro" id="IPR036282">
    <property type="entry name" value="Glutathione-S-Trfase_C_sf"/>
</dbReference>
<reference evidence="3" key="1">
    <citation type="submission" date="2015-02" db="EMBL/GenBank/DDBJ databases">
        <authorList>
            <person name="Chooi Y.-H."/>
        </authorList>
    </citation>
    <scope>NUCLEOTIDE SEQUENCE [LARGE SCALE GENOMIC DNA]</scope>
    <source>
        <strain evidence="3">strain Y</strain>
    </source>
</reference>
<keyword evidence="2" id="KW-0808">Transferase</keyword>
<dbReference type="SFLD" id="SFLDS00019">
    <property type="entry name" value="Glutathione_Transferase_(cytos"/>
    <property type="match status" value="1"/>
</dbReference>
<dbReference type="PROSITE" id="PS50404">
    <property type="entry name" value="GST_NTER"/>
    <property type="match status" value="1"/>
</dbReference>
<dbReference type="Pfam" id="PF13409">
    <property type="entry name" value="GST_N_2"/>
    <property type="match status" value="1"/>
</dbReference>
<name>A0A0D6JIC9_9HYPH</name>
<protein>
    <submittedName>
        <fullName evidence="2">Glutathione S-transferase</fullName>
    </submittedName>
</protein>
<dbReference type="EMBL" id="LN829119">
    <property type="protein sequence ID" value="CPR21061.1"/>
    <property type="molecule type" value="Genomic_DNA"/>
</dbReference>
<evidence type="ECO:0000313" key="2">
    <source>
        <dbReference type="EMBL" id="CPR21061.1"/>
    </source>
</evidence>
<dbReference type="CDD" id="cd03194">
    <property type="entry name" value="GST_C_3"/>
    <property type="match status" value="1"/>
</dbReference>
<sequence length="234" mass="26505">MKRNVAMHLIIANKLYSSWSMRPWLVMRAIALDFTETVIPLRQPDSSERIREFSPSGKVPVLISGDVVVWESLAIISCLADRFPDKPVWPGRDAARAHAKSISMEMHGGFQALRQACPMNLGKRFAPRDFGENVAADVARIEEIFMTTRERFAGDGPFLFGDFCAADAMFAPVVTRLDTYQIKVRPETRAYMDAVLAYPEFVRWKREALKEPWTIHAYEEGHEVVADLRAEATA</sequence>
<dbReference type="InterPro" id="IPR036249">
    <property type="entry name" value="Thioredoxin-like_sf"/>
</dbReference>
<dbReference type="InterPro" id="IPR040079">
    <property type="entry name" value="Glutathione_S-Trfase"/>
</dbReference>
<dbReference type="KEGG" id="fiy:BN1229_v1_2885"/>
<dbReference type="SUPFAM" id="SSF47616">
    <property type="entry name" value="GST C-terminal domain-like"/>
    <property type="match status" value="1"/>
</dbReference>
<organism evidence="2 3">
    <name type="scientific">Candidatus Filomicrobium marinum</name>
    <dbReference type="NCBI Taxonomy" id="1608628"/>
    <lineage>
        <taxon>Bacteria</taxon>
        <taxon>Pseudomonadati</taxon>
        <taxon>Pseudomonadota</taxon>
        <taxon>Alphaproteobacteria</taxon>
        <taxon>Hyphomicrobiales</taxon>
        <taxon>Hyphomicrobiaceae</taxon>
        <taxon>Filomicrobium</taxon>
    </lineage>
</organism>
<feature type="domain" description="GST N-terminal" evidence="1">
    <location>
        <begin position="7"/>
        <end position="87"/>
    </location>
</feature>
<dbReference type="Pfam" id="PF13410">
    <property type="entry name" value="GST_C_2"/>
    <property type="match status" value="1"/>
</dbReference>
<dbReference type="InterPro" id="IPR004045">
    <property type="entry name" value="Glutathione_S-Trfase_N"/>
</dbReference>
<dbReference type="GO" id="GO:0006559">
    <property type="term" value="P:L-phenylalanine catabolic process"/>
    <property type="evidence" value="ECO:0007669"/>
    <property type="project" value="TreeGrafter"/>
</dbReference>
<dbReference type="GO" id="GO:0004364">
    <property type="term" value="F:glutathione transferase activity"/>
    <property type="evidence" value="ECO:0007669"/>
    <property type="project" value="TreeGrafter"/>
</dbReference>
<dbReference type="GO" id="GO:0016034">
    <property type="term" value="F:maleylacetoacetate isomerase activity"/>
    <property type="evidence" value="ECO:0007669"/>
    <property type="project" value="TreeGrafter"/>
</dbReference>
<dbReference type="PANTHER" id="PTHR42673">
    <property type="entry name" value="MALEYLACETOACETATE ISOMERASE"/>
    <property type="match status" value="1"/>
</dbReference>
<dbReference type="AlphaFoldDB" id="A0A0D6JIC9"/>
<dbReference type="SUPFAM" id="SSF52833">
    <property type="entry name" value="Thioredoxin-like"/>
    <property type="match status" value="1"/>
</dbReference>
<gene>
    <name evidence="2" type="ORF">YBN1229_v1_2885</name>
</gene>
<dbReference type="Proteomes" id="UP000033187">
    <property type="component" value="Chromosome 1"/>
</dbReference>
<dbReference type="PANTHER" id="PTHR42673:SF4">
    <property type="entry name" value="MALEYLACETOACETATE ISOMERASE"/>
    <property type="match status" value="1"/>
</dbReference>
<accession>A0A0D6JIC9</accession>
<dbReference type="GO" id="GO:0006749">
    <property type="term" value="P:glutathione metabolic process"/>
    <property type="evidence" value="ECO:0007669"/>
    <property type="project" value="TreeGrafter"/>
</dbReference>
<dbReference type="Gene3D" id="3.40.30.10">
    <property type="entry name" value="Glutaredoxin"/>
    <property type="match status" value="1"/>
</dbReference>
<proteinExistence type="predicted"/>
<keyword evidence="3" id="KW-1185">Reference proteome</keyword>
<evidence type="ECO:0000313" key="3">
    <source>
        <dbReference type="Proteomes" id="UP000033187"/>
    </source>
</evidence>
<dbReference type="CDD" id="cd03043">
    <property type="entry name" value="GST_N_1"/>
    <property type="match status" value="1"/>
</dbReference>
<evidence type="ECO:0000259" key="1">
    <source>
        <dbReference type="PROSITE" id="PS50404"/>
    </source>
</evidence>
<dbReference type="Gene3D" id="1.20.1050.10">
    <property type="match status" value="1"/>
</dbReference>